<feature type="transmembrane region" description="Helical" evidence="1">
    <location>
        <begin position="42"/>
        <end position="61"/>
    </location>
</feature>
<evidence type="ECO:0000313" key="3">
    <source>
        <dbReference type="Proteomes" id="UP000276133"/>
    </source>
</evidence>
<comment type="caution">
    <text evidence="2">The sequence shown here is derived from an EMBL/GenBank/DDBJ whole genome shotgun (WGS) entry which is preliminary data.</text>
</comment>
<dbReference type="AlphaFoldDB" id="A0A3M7P4J9"/>
<dbReference type="Proteomes" id="UP000276133">
    <property type="component" value="Unassembled WGS sequence"/>
</dbReference>
<keyword evidence="3" id="KW-1185">Reference proteome</keyword>
<protein>
    <submittedName>
        <fullName evidence="2">Uncharacterized protein</fullName>
    </submittedName>
</protein>
<sequence>MVSDGKNQIKMPANLTIVINSFKKKCADSTAHGLPRIFGSEFLAIKIIWSIFFSIGIIGAIT</sequence>
<keyword evidence="1" id="KW-1133">Transmembrane helix</keyword>
<evidence type="ECO:0000313" key="2">
    <source>
        <dbReference type="EMBL" id="RMZ94008.1"/>
    </source>
</evidence>
<evidence type="ECO:0000256" key="1">
    <source>
        <dbReference type="SAM" id="Phobius"/>
    </source>
</evidence>
<gene>
    <name evidence="2" type="ORF">BpHYR1_008022</name>
</gene>
<proteinExistence type="predicted"/>
<accession>A0A3M7P4J9</accession>
<dbReference type="EMBL" id="REGN01013374">
    <property type="protein sequence ID" value="RMZ94008.1"/>
    <property type="molecule type" value="Genomic_DNA"/>
</dbReference>
<feature type="non-terminal residue" evidence="2">
    <location>
        <position position="62"/>
    </location>
</feature>
<reference evidence="2 3" key="1">
    <citation type="journal article" date="2018" name="Sci. Rep.">
        <title>Genomic signatures of local adaptation to the degree of environmental predictability in rotifers.</title>
        <authorList>
            <person name="Franch-Gras L."/>
            <person name="Hahn C."/>
            <person name="Garcia-Roger E.M."/>
            <person name="Carmona M.J."/>
            <person name="Serra M."/>
            <person name="Gomez A."/>
        </authorList>
    </citation>
    <scope>NUCLEOTIDE SEQUENCE [LARGE SCALE GENOMIC DNA]</scope>
    <source>
        <strain evidence="2">HYR1</strain>
    </source>
</reference>
<organism evidence="2 3">
    <name type="scientific">Brachionus plicatilis</name>
    <name type="common">Marine rotifer</name>
    <name type="synonym">Brachionus muelleri</name>
    <dbReference type="NCBI Taxonomy" id="10195"/>
    <lineage>
        <taxon>Eukaryota</taxon>
        <taxon>Metazoa</taxon>
        <taxon>Spiralia</taxon>
        <taxon>Gnathifera</taxon>
        <taxon>Rotifera</taxon>
        <taxon>Eurotatoria</taxon>
        <taxon>Monogononta</taxon>
        <taxon>Pseudotrocha</taxon>
        <taxon>Ploima</taxon>
        <taxon>Brachionidae</taxon>
        <taxon>Brachionus</taxon>
    </lineage>
</organism>
<keyword evidence="1" id="KW-0812">Transmembrane</keyword>
<keyword evidence="1" id="KW-0472">Membrane</keyword>
<name>A0A3M7P4J9_BRAPC</name>